<proteinExistence type="inferred from homology"/>
<dbReference type="InterPro" id="IPR022905">
    <property type="entry name" value="Rpo11-like"/>
</dbReference>
<reference evidence="9 10" key="1">
    <citation type="submission" date="2019-02" db="EMBL/GenBank/DDBJ databases">
        <title>Genome sequencing of the rare red list fungi Bondarzewia mesenterica.</title>
        <authorList>
            <person name="Buettner E."/>
            <person name="Kellner H."/>
        </authorList>
    </citation>
    <scope>NUCLEOTIDE SEQUENCE [LARGE SCALE GENOMIC DNA]</scope>
    <source>
        <strain evidence="9 10">DSM 108281</strain>
    </source>
</reference>
<dbReference type="GO" id="GO:0003677">
    <property type="term" value="F:DNA binding"/>
    <property type="evidence" value="ECO:0007669"/>
    <property type="project" value="InterPro"/>
</dbReference>
<comment type="subcellular location">
    <subcellularLocation>
        <location evidence="1">Nucleus</location>
    </subcellularLocation>
</comment>
<dbReference type="Gene3D" id="3.30.1360.10">
    <property type="entry name" value="RNA polymerase, RBP11-like subunit"/>
    <property type="match status" value="1"/>
</dbReference>
<evidence type="ECO:0000256" key="6">
    <source>
        <dbReference type="SAM" id="Coils"/>
    </source>
</evidence>
<dbReference type="InterPro" id="IPR036603">
    <property type="entry name" value="RBP11-like"/>
</dbReference>
<feature type="compositionally biased region" description="Polar residues" evidence="7">
    <location>
        <begin position="268"/>
        <end position="283"/>
    </location>
</feature>
<dbReference type="Pfam" id="PF13656">
    <property type="entry name" value="RNA_pol_L_2"/>
    <property type="match status" value="1"/>
</dbReference>
<keyword evidence="4" id="KW-0539">Nucleus</keyword>
<dbReference type="AlphaFoldDB" id="A0A4S4L712"/>
<evidence type="ECO:0000259" key="8">
    <source>
        <dbReference type="Pfam" id="PF13656"/>
    </source>
</evidence>
<dbReference type="GO" id="GO:0006383">
    <property type="term" value="P:transcription by RNA polymerase III"/>
    <property type="evidence" value="ECO:0007669"/>
    <property type="project" value="TreeGrafter"/>
</dbReference>
<evidence type="ECO:0000256" key="7">
    <source>
        <dbReference type="SAM" id="MobiDB-lite"/>
    </source>
</evidence>
<evidence type="ECO:0000313" key="9">
    <source>
        <dbReference type="EMBL" id="THH07127.1"/>
    </source>
</evidence>
<name>A0A4S4L712_9AGAM</name>
<dbReference type="InterPro" id="IPR008193">
    <property type="entry name" value="RNA_pol_Rpb11_13-16kDa_CS"/>
</dbReference>
<comment type="caution">
    <text evidence="9">The sequence shown here is derived from an EMBL/GenBank/DDBJ whole genome shotgun (WGS) entry which is preliminary data.</text>
</comment>
<keyword evidence="6" id="KW-0175">Coiled coil</keyword>
<dbReference type="EMBL" id="SGPL01000806">
    <property type="protein sequence ID" value="THH07127.1"/>
    <property type="molecule type" value="Genomic_DNA"/>
</dbReference>
<dbReference type="PANTHER" id="PTHR13946:SF28">
    <property type="entry name" value="DNA-DIRECTED RNA POLYMERASES I AND III SUBUNIT RPAC2"/>
    <property type="match status" value="1"/>
</dbReference>
<evidence type="ECO:0000256" key="3">
    <source>
        <dbReference type="ARBA" id="ARBA00023163"/>
    </source>
</evidence>
<dbReference type="CDD" id="cd07029">
    <property type="entry name" value="RNAP_I_III_AC19"/>
    <property type="match status" value="1"/>
</dbReference>
<dbReference type="GO" id="GO:0005736">
    <property type="term" value="C:RNA polymerase I complex"/>
    <property type="evidence" value="ECO:0007669"/>
    <property type="project" value="TreeGrafter"/>
</dbReference>
<evidence type="ECO:0000313" key="10">
    <source>
        <dbReference type="Proteomes" id="UP000310158"/>
    </source>
</evidence>
<dbReference type="Proteomes" id="UP000310158">
    <property type="component" value="Unassembled WGS sequence"/>
</dbReference>
<evidence type="ECO:0000256" key="5">
    <source>
        <dbReference type="ARBA" id="ARBA00025751"/>
    </source>
</evidence>
<dbReference type="InterPro" id="IPR033898">
    <property type="entry name" value="RNAP_AC19"/>
</dbReference>
<dbReference type="GO" id="GO:0003899">
    <property type="term" value="F:DNA-directed RNA polymerase activity"/>
    <property type="evidence" value="ECO:0007669"/>
    <property type="project" value="InterPro"/>
</dbReference>
<dbReference type="InterPro" id="IPR009025">
    <property type="entry name" value="RBP11-like_dimer"/>
</dbReference>
<organism evidence="9 10">
    <name type="scientific">Bondarzewia mesenterica</name>
    <dbReference type="NCBI Taxonomy" id="1095465"/>
    <lineage>
        <taxon>Eukaryota</taxon>
        <taxon>Fungi</taxon>
        <taxon>Dikarya</taxon>
        <taxon>Basidiomycota</taxon>
        <taxon>Agaricomycotina</taxon>
        <taxon>Agaricomycetes</taxon>
        <taxon>Russulales</taxon>
        <taxon>Bondarzewiaceae</taxon>
        <taxon>Bondarzewia</taxon>
    </lineage>
</organism>
<dbReference type="GO" id="GO:0006362">
    <property type="term" value="P:transcription elongation by RNA polymerase I"/>
    <property type="evidence" value="ECO:0007669"/>
    <property type="project" value="TreeGrafter"/>
</dbReference>
<evidence type="ECO:0000256" key="1">
    <source>
        <dbReference type="ARBA" id="ARBA00004123"/>
    </source>
</evidence>
<evidence type="ECO:0000256" key="4">
    <source>
        <dbReference type="ARBA" id="ARBA00023242"/>
    </source>
</evidence>
<accession>A0A4S4L712</accession>
<keyword evidence="10" id="KW-1185">Reference proteome</keyword>
<feature type="region of interest" description="Disordered" evidence="7">
    <location>
        <begin position="268"/>
        <end position="317"/>
    </location>
</feature>
<dbReference type="SUPFAM" id="SSF55257">
    <property type="entry name" value="RBP11-like subunits of RNA polymerase"/>
    <property type="match status" value="1"/>
</dbReference>
<dbReference type="GO" id="GO:0055029">
    <property type="term" value="C:nuclear DNA-directed RNA polymerase complex"/>
    <property type="evidence" value="ECO:0007669"/>
    <property type="project" value="UniProtKB-ARBA"/>
</dbReference>
<dbReference type="OrthoDB" id="510325at2759"/>
<keyword evidence="3" id="KW-0804">Transcription</keyword>
<dbReference type="PANTHER" id="PTHR13946">
    <property type="entry name" value="DNA-DIRECTED RNA POLYMERASE I,II,III"/>
    <property type="match status" value="1"/>
</dbReference>
<protein>
    <recommendedName>
        <fullName evidence="8">DNA-directed RNA polymerase RBP11-like dimerisation domain-containing protein</fullName>
    </recommendedName>
</protein>
<evidence type="ECO:0000256" key="2">
    <source>
        <dbReference type="ARBA" id="ARBA00022478"/>
    </source>
</evidence>
<dbReference type="PROSITE" id="PS01154">
    <property type="entry name" value="RNA_POL_L_13KD"/>
    <property type="match status" value="1"/>
</dbReference>
<dbReference type="HAMAP" id="MF_00261">
    <property type="entry name" value="RNApol_arch_Rpo11"/>
    <property type="match status" value="1"/>
</dbReference>
<dbReference type="GO" id="GO:0005666">
    <property type="term" value="C:RNA polymerase III complex"/>
    <property type="evidence" value="ECO:0007669"/>
    <property type="project" value="TreeGrafter"/>
</dbReference>
<sequence>MKGAEPDLSAATYQIFNETHTLGNALRWMLMKNPMVEFCGYSAPHPSENLIQLRIQMYDNLSSLTALQNALNDLDTLFESIEEAYIASVKHYPLGTVQGMRTGPEEIRLIPRTSQQMNSSSQYDFKPIGHNIHALFNEHYAKRDAAVLQKVRDSEFKMEQMRDECMSLRAQYDASQVENQWLHAEIALLREQNMEVTEHAMHADLLLQQASTDHASIFEPAGSPVQTVSDGMQTPPPSLPAECSNQEVNLNTATLVPPPATIMDSSEVTVQVPDSTTLSTACSSELEENSDSEITDHSDSSGEESGSDNELTPHTIRYVPDNGGIFYIDRHTEPRRRVGRPLKRPRLLNEAPATRADSTPLAHNASEPLPRMMGAPAKHWQKPSIGESWGKSNHITPVNNTPEAASITYFFVQRDQTQYQKAKNK</sequence>
<comment type="similarity">
    <text evidence="5">Belongs to the archaeal Rpo11/eukaryotic RPB11/RPC19 RNA polymerase subunit family.</text>
</comment>
<dbReference type="GO" id="GO:0046983">
    <property type="term" value="F:protein dimerization activity"/>
    <property type="evidence" value="ECO:0007669"/>
    <property type="project" value="InterPro"/>
</dbReference>
<keyword evidence="2" id="KW-0240">DNA-directed RNA polymerase</keyword>
<gene>
    <name evidence="9" type="ORF">EW146_g9411</name>
</gene>
<feature type="domain" description="DNA-directed RNA polymerase RBP11-like dimerisation" evidence="8">
    <location>
        <begin position="11"/>
        <end position="83"/>
    </location>
</feature>
<feature type="coiled-coil region" evidence="6">
    <location>
        <begin position="151"/>
        <end position="178"/>
    </location>
</feature>